<dbReference type="InterPro" id="IPR057808">
    <property type="entry name" value="YxiG"/>
</dbReference>
<name>A0A1I6PZV2_9BACL</name>
<gene>
    <name evidence="1" type="ORF">SAMN05444972_102247</name>
</gene>
<dbReference type="RefSeq" id="WP_091834159.1">
    <property type="nucleotide sequence ID" value="NZ_FPAA01000002.1"/>
</dbReference>
<protein>
    <submittedName>
        <fullName evidence="1">Uncharacterized protein</fullName>
    </submittedName>
</protein>
<organism evidence="1 2">
    <name type="scientific">Marininema halotolerans</name>
    <dbReference type="NCBI Taxonomy" id="1155944"/>
    <lineage>
        <taxon>Bacteria</taxon>
        <taxon>Bacillati</taxon>
        <taxon>Bacillota</taxon>
        <taxon>Bacilli</taxon>
        <taxon>Bacillales</taxon>
        <taxon>Thermoactinomycetaceae</taxon>
        <taxon>Marininema</taxon>
    </lineage>
</organism>
<dbReference type="Pfam" id="PF24711">
    <property type="entry name" value="YxiG"/>
    <property type="match status" value="1"/>
</dbReference>
<sequence>MKKRLENLLIELWAGIIVEYSMDLMKNKVVFLVDTLDNGILTKYEAVFEEIFCLCYIREPNLSGEYVPFEEGDICEMVSIHFSPEGLGKEEPSEWDMSYVNQYNQFANFAIELLDSSMLYIGSKYITINGERFETDSLAK</sequence>
<proteinExistence type="predicted"/>
<evidence type="ECO:0000313" key="1">
    <source>
        <dbReference type="EMBL" id="SFS45737.1"/>
    </source>
</evidence>
<dbReference type="OrthoDB" id="1953602at2"/>
<dbReference type="EMBL" id="FPAA01000002">
    <property type="protein sequence ID" value="SFS45737.1"/>
    <property type="molecule type" value="Genomic_DNA"/>
</dbReference>
<keyword evidence="2" id="KW-1185">Reference proteome</keyword>
<reference evidence="2" key="1">
    <citation type="submission" date="2016-10" db="EMBL/GenBank/DDBJ databases">
        <authorList>
            <person name="Varghese N."/>
            <person name="Submissions S."/>
        </authorList>
    </citation>
    <scope>NUCLEOTIDE SEQUENCE [LARGE SCALE GENOMIC DNA]</scope>
    <source>
        <strain evidence="2">DSM 45789</strain>
    </source>
</reference>
<dbReference type="AlphaFoldDB" id="A0A1I6PZV2"/>
<dbReference type="Proteomes" id="UP000198660">
    <property type="component" value="Unassembled WGS sequence"/>
</dbReference>
<accession>A0A1I6PZV2</accession>
<evidence type="ECO:0000313" key="2">
    <source>
        <dbReference type="Proteomes" id="UP000198660"/>
    </source>
</evidence>